<feature type="domain" description="J" evidence="3">
    <location>
        <begin position="881"/>
        <end position="956"/>
    </location>
</feature>
<feature type="compositionally biased region" description="Low complexity" evidence="1">
    <location>
        <begin position="35"/>
        <end position="48"/>
    </location>
</feature>
<organism evidence="4 5">
    <name type="scientific">Toxoplasma gondii RUB</name>
    <dbReference type="NCBI Taxonomy" id="935652"/>
    <lineage>
        <taxon>Eukaryota</taxon>
        <taxon>Sar</taxon>
        <taxon>Alveolata</taxon>
        <taxon>Apicomplexa</taxon>
        <taxon>Conoidasida</taxon>
        <taxon>Coccidia</taxon>
        <taxon>Eucoccidiorida</taxon>
        <taxon>Eimeriorina</taxon>
        <taxon>Sarcocystidae</taxon>
        <taxon>Toxoplasma</taxon>
    </lineage>
</organism>
<sequence length="956" mass="102995">MEEACGARQARAGSPGTQNSGHNPSTTVPSPSPDPSSSSPSPSCGAAADSDDPFGVRSALDRLRGLSWKSPFRRRSAASSFISAYLAFFFGGCFGLHWFHLACWPRWALRVFTLSGCGLYSLCDFFLLPSAVRASQRRRQRAFVRAELVKRLQAAHRREESAAALSRLEKRAGATSGAASWTLGRSVSLQDLEPFQRGREVLRRQTENLRKQRDEVLRRVLQLSVRCGFRSPSCLGSPAVKQRGEKEKLGGEETPHRLAGVSQTSVATCTSPEEKKETDEGQKVSAPVETLPEAVEAADNGVEKSEQGRNDNEIRAGRDATMATLMVSNTSSSSSSCSTASSSSSPSTAPSPSSPSTSPSPSSPSTAPSPSSPSTSPSPSSPSTSPSPSSLSPSCSASVSAARLHSSGVSASSRFLSGALRPRLSVSERDIAVLLKEQEVGVEVCALPPVVSSTSFASQRGSKAFFFRHLSWLRGVLSFWASLMPWRLLFRGIYAHVLCSFVVDVVFCNAELSPLSAPISRLVFVLLHCLARAAVIFAANFSDLTDMPSPWLCSDLLMCVAASFGGSAILLLGPELLHAVGAYVPIVDAHVRASFSAFFGEFSVLLSLPSVEAQARLPRVAREDFYASCHFANLVVIGVSAYLAAAAHHDEPEEARKREVSFCRDVLALLAVLDREDREALEKKRSKELKPEFTEASASAGGGETTVCQDTVVGGNGPQETKEKKTGGGKDEGRGRFEEDPRMAALVAQAQRTYGATITQSPGDTRVQRVRECMLSALVWFFALAFLAVWVACLVLAASNVAARMEDKTAAKVFAFVSGDTKNDPELGQLKAELSVLYKQFQALQKEKGFTGALSDIAAMLWSEAQEAMSEQRRKQKKKDDAYTLLGVQPSATAREIKMAYKQLARQHHPDVVAAASPEPLTPLEEARATEKMRKINEAYERLMRTHGGRGNLGRV</sequence>
<feature type="transmembrane region" description="Helical" evidence="2">
    <location>
        <begin position="111"/>
        <end position="132"/>
    </location>
</feature>
<keyword evidence="2" id="KW-0472">Membrane</keyword>
<accession>A0A086LZL3</accession>
<dbReference type="InterPro" id="IPR036869">
    <property type="entry name" value="J_dom_sf"/>
</dbReference>
<dbReference type="SMART" id="SM00271">
    <property type="entry name" value="DnaJ"/>
    <property type="match status" value="1"/>
</dbReference>
<dbReference type="InterPro" id="IPR050817">
    <property type="entry name" value="DjlA_DnaK_co-chaperone"/>
</dbReference>
<name>A0A086LZL3_TOXGO</name>
<dbReference type="VEuPathDB" id="ToxoDB:TGRUB_201670"/>
<feature type="transmembrane region" description="Helical" evidence="2">
    <location>
        <begin position="77"/>
        <end position="99"/>
    </location>
</feature>
<keyword evidence="2" id="KW-1133">Transmembrane helix</keyword>
<feature type="transmembrane region" description="Helical" evidence="2">
    <location>
        <begin position="519"/>
        <end position="539"/>
    </location>
</feature>
<dbReference type="EMBL" id="AFYV02001401">
    <property type="protein sequence ID" value="KFG62081.1"/>
    <property type="molecule type" value="Genomic_DNA"/>
</dbReference>
<feature type="compositionally biased region" description="Basic and acidic residues" evidence="1">
    <location>
        <begin position="720"/>
        <end position="736"/>
    </location>
</feature>
<dbReference type="PANTHER" id="PTHR24074">
    <property type="entry name" value="CO-CHAPERONE PROTEIN DJLA"/>
    <property type="match status" value="1"/>
</dbReference>
<evidence type="ECO:0000313" key="5">
    <source>
        <dbReference type="Proteomes" id="UP000028834"/>
    </source>
</evidence>
<feature type="compositionally biased region" description="Polar residues" evidence="1">
    <location>
        <begin position="15"/>
        <end position="28"/>
    </location>
</feature>
<dbReference type="SUPFAM" id="SSF46565">
    <property type="entry name" value="Chaperone J-domain"/>
    <property type="match status" value="1"/>
</dbReference>
<dbReference type="InterPro" id="IPR001623">
    <property type="entry name" value="DnaJ_domain"/>
</dbReference>
<feature type="transmembrane region" description="Helical" evidence="2">
    <location>
        <begin position="777"/>
        <end position="798"/>
    </location>
</feature>
<feature type="region of interest" description="Disordered" evidence="1">
    <location>
        <begin position="683"/>
        <end position="702"/>
    </location>
</feature>
<dbReference type="Proteomes" id="UP000028834">
    <property type="component" value="Unassembled WGS sequence"/>
</dbReference>
<dbReference type="AlphaFoldDB" id="A0A086LZL3"/>
<dbReference type="PRINTS" id="PR00625">
    <property type="entry name" value="JDOMAIN"/>
</dbReference>
<protein>
    <submittedName>
        <fullName evidence="4">DnaJ domain-containing protein</fullName>
    </submittedName>
</protein>
<feature type="region of interest" description="Disordered" evidence="1">
    <location>
        <begin position="1"/>
        <end position="49"/>
    </location>
</feature>
<proteinExistence type="predicted"/>
<feature type="compositionally biased region" description="Basic and acidic residues" evidence="1">
    <location>
        <begin position="683"/>
        <end position="693"/>
    </location>
</feature>
<gene>
    <name evidence="4" type="ORF">TGRUB_201670</name>
</gene>
<feature type="compositionally biased region" description="Low complexity" evidence="1">
    <location>
        <begin position="331"/>
        <end position="394"/>
    </location>
</feature>
<dbReference type="PROSITE" id="PS50076">
    <property type="entry name" value="DNAJ_2"/>
    <property type="match status" value="1"/>
</dbReference>
<feature type="transmembrane region" description="Helical" evidence="2">
    <location>
        <begin position="488"/>
        <end position="507"/>
    </location>
</feature>
<dbReference type="Pfam" id="PF00226">
    <property type="entry name" value="DnaJ"/>
    <property type="match status" value="1"/>
</dbReference>
<evidence type="ECO:0000256" key="1">
    <source>
        <dbReference type="SAM" id="MobiDB-lite"/>
    </source>
</evidence>
<feature type="region of interest" description="Disordered" evidence="1">
    <location>
        <begin position="328"/>
        <end position="394"/>
    </location>
</feature>
<feature type="compositionally biased region" description="Basic and acidic residues" evidence="1">
    <location>
        <begin position="272"/>
        <end position="282"/>
    </location>
</feature>
<comment type="caution">
    <text evidence="4">The sequence shown here is derived from an EMBL/GenBank/DDBJ whole genome shotgun (WGS) entry which is preliminary data.</text>
</comment>
<reference evidence="4 5" key="1">
    <citation type="submission" date="2014-05" db="EMBL/GenBank/DDBJ databases">
        <authorList>
            <person name="Sibley D."/>
            <person name="Venepally P."/>
            <person name="Karamycheva S."/>
            <person name="Hadjithomas M."/>
            <person name="Khan A."/>
            <person name="Brunk B."/>
            <person name="Roos D."/>
            <person name="Caler E."/>
            <person name="Lorenzi H."/>
        </authorList>
    </citation>
    <scope>NUCLEOTIDE SEQUENCE [LARGE SCALE GENOMIC DNA]</scope>
    <source>
        <strain evidence="4 5">RUB</strain>
    </source>
</reference>
<feature type="compositionally biased region" description="Polar residues" evidence="1">
    <location>
        <begin position="261"/>
        <end position="271"/>
    </location>
</feature>
<dbReference type="OrthoDB" id="331532at2759"/>
<feature type="compositionally biased region" description="Basic and acidic residues" evidence="1">
    <location>
        <begin position="242"/>
        <end position="256"/>
    </location>
</feature>
<dbReference type="CDD" id="cd06257">
    <property type="entry name" value="DnaJ"/>
    <property type="match status" value="1"/>
</dbReference>
<evidence type="ECO:0000259" key="3">
    <source>
        <dbReference type="PROSITE" id="PS50076"/>
    </source>
</evidence>
<feature type="region of interest" description="Disordered" evidence="1">
    <location>
        <begin position="707"/>
        <end position="736"/>
    </location>
</feature>
<keyword evidence="2" id="KW-0812">Transmembrane</keyword>
<dbReference type="Gene3D" id="1.10.287.110">
    <property type="entry name" value="DnaJ domain"/>
    <property type="match status" value="1"/>
</dbReference>
<evidence type="ECO:0000256" key="2">
    <source>
        <dbReference type="SAM" id="Phobius"/>
    </source>
</evidence>
<feature type="compositionally biased region" description="Basic and acidic residues" evidence="1">
    <location>
        <begin position="301"/>
        <end position="316"/>
    </location>
</feature>
<feature type="region of interest" description="Disordered" evidence="1">
    <location>
        <begin position="234"/>
        <end position="316"/>
    </location>
</feature>
<evidence type="ECO:0000313" key="4">
    <source>
        <dbReference type="EMBL" id="KFG62081.1"/>
    </source>
</evidence>
<feature type="transmembrane region" description="Helical" evidence="2">
    <location>
        <begin position="551"/>
        <end position="573"/>
    </location>
</feature>